<accession>A0A936TF60</accession>
<sequence length="91" mass="9863">MSDAPTPFPPTGPQHGTVDTFDSHACLGTIVDSAERRWPFQCTSLVDGSREVDPGTPVTFVVARRHGGTFEADLIAPILPADESEQLEEKR</sequence>
<evidence type="ECO:0000313" key="3">
    <source>
        <dbReference type="Proteomes" id="UP000727993"/>
    </source>
</evidence>
<proteinExistence type="predicted"/>
<feature type="region of interest" description="Disordered" evidence="1">
    <location>
        <begin position="1"/>
        <end position="20"/>
    </location>
</feature>
<name>A0A936TF60_9ACTN</name>
<comment type="caution">
    <text evidence="2">The sequence shown here is derived from an EMBL/GenBank/DDBJ whole genome shotgun (WGS) entry which is preliminary data.</text>
</comment>
<reference evidence="2 3" key="1">
    <citation type="submission" date="2020-10" db="EMBL/GenBank/DDBJ databases">
        <title>Connecting structure to function with the recovery of over 1000 high-quality activated sludge metagenome-assembled genomes encoding full-length rRNA genes using long-read sequencing.</title>
        <authorList>
            <person name="Singleton C.M."/>
            <person name="Petriglieri F."/>
            <person name="Kristensen J.M."/>
            <person name="Kirkegaard R.H."/>
            <person name="Michaelsen T.Y."/>
            <person name="Andersen M.H."/>
            <person name="Karst S.M."/>
            <person name="Dueholm M.S."/>
            <person name="Nielsen P.H."/>
            <person name="Albertsen M."/>
        </authorList>
    </citation>
    <scope>NUCLEOTIDE SEQUENCE [LARGE SCALE GENOMIC DNA]</scope>
    <source>
        <strain evidence="2">Lyne_18-Q3-R50-59_MAXAC.006</strain>
    </source>
</reference>
<evidence type="ECO:0000256" key="1">
    <source>
        <dbReference type="SAM" id="MobiDB-lite"/>
    </source>
</evidence>
<feature type="compositionally biased region" description="Pro residues" evidence="1">
    <location>
        <begin position="1"/>
        <end position="12"/>
    </location>
</feature>
<gene>
    <name evidence="2" type="ORF">IPN02_19640</name>
</gene>
<protein>
    <submittedName>
        <fullName evidence="2">Uncharacterized protein</fullName>
    </submittedName>
</protein>
<dbReference type="EMBL" id="JADJZA010000011">
    <property type="protein sequence ID" value="MBK9298993.1"/>
    <property type="molecule type" value="Genomic_DNA"/>
</dbReference>
<organism evidence="2 3">
    <name type="scientific">Candidatus Neomicrothrix subdominans</name>
    <dbReference type="NCBI Taxonomy" id="2954438"/>
    <lineage>
        <taxon>Bacteria</taxon>
        <taxon>Bacillati</taxon>
        <taxon>Actinomycetota</taxon>
        <taxon>Acidimicrobiia</taxon>
        <taxon>Acidimicrobiales</taxon>
        <taxon>Microthrixaceae</taxon>
        <taxon>Candidatus Neomicrothrix</taxon>
    </lineage>
</organism>
<dbReference type="Proteomes" id="UP000727993">
    <property type="component" value="Unassembled WGS sequence"/>
</dbReference>
<dbReference type="AlphaFoldDB" id="A0A936TF60"/>
<evidence type="ECO:0000313" key="2">
    <source>
        <dbReference type="EMBL" id="MBK9298993.1"/>
    </source>
</evidence>